<feature type="transmembrane region" description="Helical" evidence="6">
    <location>
        <begin position="424"/>
        <end position="440"/>
    </location>
</feature>
<evidence type="ECO:0000313" key="8">
    <source>
        <dbReference type="Proteomes" id="UP000039865"/>
    </source>
</evidence>
<protein>
    <submittedName>
        <fullName evidence="7">Organic cation</fullName>
    </submittedName>
</protein>
<name>A0A077ZSQ4_STYLE</name>
<comment type="subcellular location">
    <subcellularLocation>
        <location evidence="1">Membrane</location>
        <topology evidence="1">Multi-pass membrane protein</topology>
    </subcellularLocation>
</comment>
<feature type="transmembrane region" description="Helical" evidence="6">
    <location>
        <begin position="447"/>
        <end position="471"/>
    </location>
</feature>
<keyword evidence="4 6" id="KW-0472">Membrane</keyword>
<dbReference type="InterPro" id="IPR011701">
    <property type="entry name" value="MFS"/>
</dbReference>
<dbReference type="OrthoDB" id="5296287at2759"/>
<dbReference type="PANTHER" id="PTHR24064">
    <property type="entry name" value="SOLUTE CARRIER FAMILY 22 MEMBER"/>
    <property type="match status" value="1"/>
</dbReference>
<dbReference type="Pfam" id="PF07690">
    <property type="entry name" value="MFS_1"/>
    <property type="match status" value="1"/>
</dbReference>
<feature type="transmembrane region" description="Helical" evidence="6">
    <location>
        <begin position="263"/>
        <end position="284"/>
    </location>
</feature>
<evidence type="ECO:0000256" key="4">
    <source>
        <dbReference type="ARBA" id="ARBA00023136"/>
    </source>
</evidence>
<evidence type="ECO:0000256" key="1">
    <source>
        <dbReference type="ARBA" id="ARBA00004141"/>
    </source>
</evidence>
<feature type="transmembrane region" description="Helical" evidence="6">
    <location>
        <begin position="228"/>
        <end position="251"/>
    </location>
</feature>
<feature type="transmembrane region" description="Helical" evidence="6">
    <location>
        <begin position="387"/>
        <end position="412"/>
    </location>
</feature>
<feature type="transmembrane region" description="Helical" evidence="6">
    <location>
        <begin position="205"/>
        <end position="222"/>
    </location>
</feature>
<dbReference type="InterPro" id="IPR036259">
    <property type="entry name" value="MFS_trans_sf"/>
</dbReference>
<dbReference type="Gene3D" id="1.20.1250.20">
    <property type="entry name" value="MFS general substrate transporter like domains"/>
    <property type="match status" value="1"/>
</dbReference>
<organism evidence="7 8">
    <name type="scientific">Stylonychia lemnae</name>
    <name type="common">Ciliate</name>
    <dbReference type="NCBI Taxonomy" id="5949"/>
    <lineage>
        <taxon>Eukaryota</taxon>
        <taxon>Sar</taxon>
        <taxon>Alveolata</taxon>
        <taxon>Ciliophora</taxon>
        <taxon>Intramacronucleata</taxon>
        <taxon>Spirotrichea</taxon>
        <taxon>Stichotrichia</taxon>
        <taxon>Sporadotrichida</taxon>
        <taxon>Oxytrichidae</taxon>
        <taxon>Stylonychinae</taxon>
        <taxon>Stylonychia</taxon>
    </lineage>
</organism>
<accession>A0A077ZSQ4</accession>
<dbReference type="InParanoid" id="A0A077ZSQ4"/>
<dbReference type="GO" id="GO:0016020">
    <property type="term" value="C:membrane"/>
    <property type="evidence" value="ECO:0007669"/>
    <property type="project" value="UniProtKB-SubCell"/>
</dbReference>
<dbReference type="AlphaFoldDB" id="A0A077ZSQ4"/>
<reference evidence="7 8" key="1">
    <citation type="submission" date="2014-06" db="EMBL/GenBank/DDBJ databases">
        <authorList>
            <person name="Swart Estienne"/>
        </authorList>
    </citation>
    <scope>NUCLEOTIDE SEQUENCE [LARGE SCALE GENOMIC DNA]</scope>
    <source>
        <strain evidence="7 8">130c</strain>
    </source>
</reference>
<keyword evidence="2 6" id="KW-0812">Transmembrane</keyword>
<evidence type="ECO:0000256" key="2">
    <source>
        <dbReference type="ARBA" id="ARBA00022692"/>
    </source>
</evidence>
<proteinExistence type="predicted"/>
<feature type="transmembrane region" description="Helical" evidence="6">
    <location>
        <begin position="175"/>
        <end position="193"/>
    </location>
</feature>
<feature type="transmembrane region" description="Helical" evidence="6">
    <location>
        <begin position="290"/>
        <end position="308"/>
    </location>
</feature>
<sequence length="589" mass="67058">MRTTQSRGQYLESSRPTSPLLTSDQPSTLFTQQQMISISMGREVSIDEIQRSIPHCRFHYILILIHLLLYVSTSFIVYNFAYFQMSPRYKCTFTDPSSPEFLYTSECTKEQICSADSPNQVCMGDKSINQVNSIEITEQNKNHKLIKWDIQWDSTHSLKNWITWLNLHCADNYKIGMFGSLYFAGFLISCLIFPPLSDKYGRKDLFLMGGLSQLIVISIMLLDKSIEIQLIMIFSLGFAQPVKSMIAYTHLMEFLPGRESKISGVFMFLDGLVIVITPFLIHLISQDLNMLLFIALLFNVVSLVLFLITRIPESTKYLIQNQKYIAFEKAIQRVKSLGGLSDQQIAKTFALLKIYELQQRTKVVIDQQLNNTWNKNSIERLKGAKNIAYNLVLMTISWTCVSFSYFMISFFIKYLPGDIYENQSVSGLSAFAFLFAGPISRKLDNKITLTLSFLIATLASLTMVVFMQLGISPEDGLSIFILLIRCGVNLAFCLVFVIHTQLFPPNFLATSYGICNFFCRSVTLFAPIIAEVEDKSIPMYTLLAACFIGTLSSFSLRQMTEKEETLITSDYPSISNTPRDRHMSISLIK</sequence>
<feature type="transmembrane region" description="Helical" evidence="6">
    <location>
        <begin position="536"/>
        <end position="556"/>
    </location>
</feature>
<evidence type="ECO:0000256" key="3">
    <source>
        <dbReference type="ARBA" id="ARBA00022989"/>
    </source>
</evidence>
<dbReference type="Proteomes" id="UP000039865">
    <property type="component" value="Unassembled WGS sequence"/>
</dbReference>
<dbReference type="EMBL" id="CCKQ01001235">
    <property type="protein sequence ID" value="CDW72340.1"/>
    <property type="molecule type" value="Genomic_DNA"/>
</dbReference>
<feature type="transmembrane region" description="Helical" evidence="6">
    <location>
        <begin position="510"/>
        <end position="530"/>
    </location>
</feature>
<evidence type="ECO:0000256" key="6">
    <source>
        <dbReference type="SAM" id="Phobius"/>
    </source>
</evidence>
<feature type="transmembrane region" description="Helical" evidence="6">
    <location>
        <begin position="60"/>
        <end position="80"/>
    </location>
</feature>
<dbReference type="GO" id="GO:0022857">
    <property type="term" value="F:transmembrane transporter activity"/>
    <property type="evidence" value="ECO:0007669"/>
    <property type="project" value="InterPro"/>
</dbReference>
<gene>
    <name evidence="7" type="primary">Contig7183.g7690</name>
    <name evidence="7" type="ORF">STYLEM_1299</name>
</gene>
<feature type="region of interest" description="Disordered" evidence="5">
    <location>
        <begin position="1"/>
        <end position="23"/>
    </location>
</feature>
<evidence type="ECO:0000256" key="5">
    <source>
        <dbReference type="SAM" id="MobiDB-lite"/>
    </source>
</evidence>
<feature type="transmembrane region" description="Helical" evidence="6">
    <location>
        <begin position="477"/>
        <end position="498"/>
    </location>
</feature>
<dbReference type="SUPFAM" id="SSF103473">
    <property type="entry name" value="MFS general substrate transporter"/>
    <property type="match status" value="1"/>
</dbReference>
<evidence type="ECO:0000313" key="7">
    <source>
        <dbReference type="EMBL" id="CDW72340.1"/>
    </source>
</evidence>
<keyword evidence="3 6" id="KW-1133">Transmembrane helix</keyword>
<keyword evidence="8" id="KW-1185">Reference proteome</keyword>